<sequence>MTKAHLFLAAALMAAPTLATAQAAKSTVPKISPAARAVHDAAIVLDTHFDTPALFSRPGWDFADRHAVTKDGSQVDLPRMVDGGVDGGFFAIYTAQGPRTKAGDDAARAAALVRAVEIHEMLVKHADKIEIALTADDAARIVAKGKRFAYLSMENAYPLAGDPGMLDAFYALGVRMVGFAHFKDNDFADSATDKPEWGGLSPKGKALLDEMNRLGVIPDPSHSSDAVLAQVIEQSKTPVVLSHSGVRAVFDHPRNVPDDLLKKLAEKGGVIQINAFSSYMLPPPPPNAERDKAMAALMAKFGARNKMTEDQVVQLMAERRALLAQYPMPRANLEDLMAHLLYALKLVGPDHVGLSGDFDGGGGVDGYDSVADLPIVTERLLKAGYSKDDIAKIWGGNVLRVLRETEAYVASHKGG</sequence>
<dbReference type="PROSITE" id="PS51365">
    <property type="entry name" value="RENAL_DIPEPTIDASE_2"/>
    <property type="match status" value="1"/>
</dbReference>
<name>A0ABY4ZZL9_9CAUL</name>
<protein>
    <submittedName>
        <fullName evidence="2">Dipeptidase</fullName>
    </submittedName>
</protein>
<dbReference type="Gene3D" id="1.10.287.650">
    <property type="entry name" value="L27 domain"/>
    <property type="match status" value="1"/>
</dbReference>
<gene>
    <name evidence="2" type="ORF">MZV50_10805</name>
</gene>
<reference evidence="2 3" key="1">
    <citation type="submission" date="2022-04" db="EMBL/GenBank/DDBJ databases">
        <title>Genome sequence of soybean root-associated Caulobacter segnis RL271.</title>
        <authorList>
            <person name="Longley R."/>
            <person name="Bonito G."/>
            <person name="Trigodet F."/>
            <person name="Crosson S."/>
            <person name="Fiebig A."/>
        </authorList>
    </citation>
    <scope>NUCLEOTIDE SEQUENCE [LARGE SCALE GENOMIC DNA]</scope>
    <source>
        <strain evidence="2 3">RL271</strain>
    </source>
</reference>
<dbReference type="PANTHER" id="PTHR10443:SF12">
    <property type="entry name" value="DIPEPTIDASE"/>
    <property type="match status" value="1"/>
</dbReference>
<keyword evidence="1" id="KW-0732">Signal</keyword>
<dbReference type="EMBL" id="CP096040">
    <property type="protein sequence ID" value="USQ97991.1"/>
    <property type="molecule type" value="Genomic_DNA"/>
</dbReference>
<organism evidence="2 3">
    <name type="scientific">Caulobacter segnis</name>
    <dbReference type="NCBI Taxonomy" id="88688"/>
    <lineage>
        <taxon>Bacteria</taxon>
        <taxon>Pseudomonadati</taxon>
        <taxon>Pseudomonadota</taxon>
        <taxon>Alphaproteobacteria</taxon>
        <taxon>Caulobacterales</taxon>
        <taxon>Caulobacteraceae</taxon>
        <taxon>Caulobacter</taxon>
    </lineage>
</organism>
<keyword evidence="3" id="KW-1185">Reference proteome</keyword>
<dbReference type="PANTHER" id="PTHR10443">
    <property type="entry name" value="MICROSOMAL DIPEPTIDASE"/>
    <property type="match status" value="1"/>
</dbReference>
<evidence type="ECO:0000313" key="3">
    <source>
        <dbReference type="Proteomes" id="UP001057520"/>
    </source>
</evidence>
<accession>A0ABY4ZZL9</accession>
<dbReference type="Pfam" id="PF01244">
    <property type="entry name" value="Peptidase_M19"/>
    <property type="match status" value="1"/>
</dbReference>
<feature type="signal peptide" evidence="1">
    <location>
        <begin position="1"/>
        <end position="21"/>
    </location>
</feature>
<feature type="chain" id="PRO_5046997553" evidence="1">
    <location>
        <begin position="22"/>
        <end position="415"/>
    </location>
</feature>
<dbReference type="CDD" id="cd01301">
    <property type="entry name" value="rDP_like"/>
    <property type="match status" value="1"/>
</dbReference>
<proteinExistence type="predicted"/>
<dbReference type="Proteomes" id="UP001057520">
    <property type="component" value="Chromosome"/>
</dbReference>
<dbReference type="InterPro" id="IPR032466">
    <property type="entry name" value="Metal_Hydrolase"/>
</dbReference>
<dbReference type="Gene3D" id="3.20.20.140">
    <property type="entry name" value="Metal-dependent hydrolases"/>
    <property type="match status" value="1"/>
</dbReference>
<dbReference type="SUPFAM" id="SSF51556">
    <property type="entry name" value="Metallo-dependent hydrolases"/>
    <property type="match status" value="1"/>
</dbReference>
<dbReference type="InterPro" id="IPR008257">
    <property type="entry name" value="Pept_M19"/>
</dbReference>
<evidence type="ECO:0000313" key="2">
    <source>
        <dbReference type="EMBL" id="USQ97991.1"/>
    </source>
</evidence>
<evidence type="ECO:0000256" key="1">
    <source>
        <dbReference type="SAM" id="SignalP"/>
    </source>
</evidence>